<accession>A0A0L0CCV6</accession>
<dbReference type="AlphaFoldDB" id="A0A0L0CCV6"/>
<organism evidence="6 7">
    <name type="scientific">Lucilia cuprina</name>
    <name type="common">Green bottle fly</name>
    <name type="synonym">Australian sheep blowfly</name>
    <dbReference type="NCBI Taxonomy" id="7375"/>
    <lineage>
        <taxon>Eukaryota</taxon>
        <taxon>Metazoa</taxon>
        <taxon>Ecdysozoa</taxon>
        <taxon>Arthropoda</taxon>
        <taxon>Hexapoda</taxon>
        <taxon>Insecta</taxon>
        <taxon>Pterygota</taxon>
        <taxon>Neoptera</taxon>
        <taxon>Endopterygota</taxon>
        <taxon>Diptera</taxon>
        <taxon>Brachycera</taxon>
        <taxon>Muscomorpha</taxon>
        <taxon>Oestroidea</taxon>
        <taxon>Calliphoridae</taxon>
        <taxon>Luciliinae</taxon>
        <taxon>Lucilia</taxon>
    </lineage>
</organism>
<keyword evidence="3 5" id="KW-1133">Transmembrane helix</keyword>
<dbReference type="Pfam" id="PF00335">
    <property type="entry name" value="Tetraspanin"/>
    <property type="match status" value="1"/>
</dbReference>
<gene>
    <name evidence="6" type="ORF">FF38_02371</name>
</gene>
<feature type="transmembrane region" description="Helical" evidence="5">
    <location>
        <begin position="12"/>
        <end position="34"/>
    </location>
</feature>
<dbReference type="Proteomes" id="UP000037069">
    <property type="component" value="Unassembled WGS sequence"/>
</dbReference>
<reference evidence="6 7" key="1">
    <citation type="journal article" date="2015" name="Nat. Commun.">
        <title>Lucilia cuprina genome unlocks parasitic fly biology to underpin future interventions.</title>
        <authorList>
            <person name="Anstead C.A."/>
            <person name="Korhonen P.K."/>
            <person name="Young N.D."/>
            <person name="Hall R.S."/>
            <person name="Jex A.R."/>
            <person name="Murali S.C."/>
            <person name="Hughes D.S."/>
            <person name="Lee S.F."/>
            <person name="Perry T."/>
            <person name="Stroehlein A.J."/>
            <person name="Ansell B.R."/>
            <person name="Breugelmans B."/>
            <person name="Hofmann A."/>
            <person name="Qu J."/>
            <person name="Dugan S."/>
            <person name="Lee S.L."/>
            <person name="Chao H."/>
            <person name="Dinh H."/>
            <person name="Han Y."/>
            <person name="Doddapaneni H.V."/>
            <person name="Worley K.C."/>
            <person name="Muzny D.M."/>
            <person name="Ioannidis P."/>
            <person name="Waterhouse R.M."/>
            <person name="Zdobnov E.M."/>
            <person name="James P.J."/>
            <person name="Bagnall N.H."/>
            <person name="Kotze A.C."/>
            <person name="Gibbs R.A."/>
            <person name="Richards S."/>
            <person name="Batterham P."/>
            <person name="Gasser R.B."/>
        </authorList>
    </citation>
    <scope>NUCLEOTIDE SEQUENCE [LARGE SCALE GENOMIC DNA]</scope>
    <source>
        <strain evidence="6 7">LS</strain>
        <tissue evidence="6">Full body</tissue>
    </source>
</reference>
<dbReference type="InterPro" id="IPR008952">
    <property type="entry name" value="Tetraspanin_EC2_sf"/>
</dbReference>
<keyword evidence="4 5" id="KW-0472">Membrane</keyword>
<feature type="transmembrane region" description="Helical" evidence="5">
    <location>
        <begin position="71"/>
        <end position="91"/>
    </location>
</feature>
<dbReference type="InterPro" id="IPR018499">
    <property type="entry name" value="Tetraspanin/Peripherin"/>
</dbReference>
<evidence type="ECO:0000256" key="3">
    <source>
        <dbReference type="ARBA" id="ARBA00022989"/>
    </source>
</evidence>
<dbReference type="OrthoDB" id="6134317at2759"/>
<feature type="transmembrane region" description="Helical" evidence="5">
    <location>
        <begin position="182"/>
        <end position="205"/>
    </location>
</feature>
<dbReference type="PANTHER" id="PTHR19282:SF521">
    <property type="entry name" value="IP01817P-RELATED"/>
    <property type="match status" value="1"/>
</dbReference>
<proteinExistence type="predicted"/>
<sequence length="214" mass="24131">MGCATKTIKCTLFIFNTLWAILGILLLLLAGFGWDAMPQNYAIGIIALGCVILLTFLFGCFGAVRESARSLWTYAVMLLILLVLTIVFICYNTRDVFKNYALKEIDDLWDQEIIHSGAMDSKQIIYECCGRNSFADYGRINRQLPSSCCKDGNCINPLNVYVTGCLTKVEEAFSNESLTTEISEWCLLGLNIVVLVLSTILAIHYTNQRRRYNY</sequence>
<dbReference type="OMA" id="TLGYLEW"/>
<protein>
    <submittedName>
        <fullName evidence="6">Protein late bloomer</fullName>
    </submittedName>
</protein>
<evidence type="ECO:0000313" key="7">
    <source>
        <dbReference type="Proteomes" id="UP000037069"/>
    </source>
</evidence>
<dbReference type="SUPFAM" id="SSF48652">
    <property type="entry name" value="Tetraspanin"/>
    <property type="match status" value="1"/>
</dbReference>
<keyword evidence="2 5" id="KW-0812">Transmembrane</keyword>
<dbReference type="EMBL" id="JRES01000678">
    <property type="protein sequence ID" value="KNC29294.1"/>
    <property type="molecule type" value="Genomic_DNA"/>
</dbReference>
<evidence type="ECO:0000256" key="5">
    <source>
        <dbReference type="SAM" id="Phobius"/>
    </source>
</evidence>
<dbReference type="CDD" id="cd03127">
    <property type="entry name" value="tetraspanin_LEL"/>
    <property type="match status" value="1"/>
</dbReference>
<dbReference type="PANTHER" id="PTHR19282">
    <property type="entry name" value="TETRASPANIN"/>
    <property type="match status" value="1"/>
</dbReference>
<dbReference type="Gene3D" id="1.10.1450.10">
    <property type="entry name" value="Tetraspanin"/>
    <property type="match status" value="1"/>
</dbReference>
<evidence type="ECO:0000256" key="1">
    <source>
        <dbReference type="ARBA" id="ARBA00004141"/>
    </source>
</evidence>
<feature type="transmembrane region" description="Helical" evidence="5">
    <location>
        <begin position="40"/>
        <end position="64"/>
    </location>
</feature>
<evidence type="ECO:0000256" key="4">
    <source>
        <dbReference type="ARBA" id="ARBA00023136"/>
    </source>
</evidence>
<dbReference type="GO" id="GO:0005886">
    <property type="term" value="C:plasma membrane"/>
    <property type="evidence" value="ECO:0007669"/>
    <property type="project" value="TreeGrafter"/>
</dbReference>
<comment type="caution">
    <text evidence="6">The sequence shown here is derived from an EMBL/GenBank/DDBJ whole genome shotgun (WGS) entry which is preliminary data.</text>
</comment>
<name>A0A0L0CCV6_LUCCU</name>
<keyword evidence="7" id="KW-1185">Reference proteome</keyword>
<evidence type="ECO:0000313" key="6">
    <source>
        <dbReference type="EMBL" id="KNC29294.1"/>
    </source>
</evidence>
<evidence type="ECO:0000256" key="2">
    <source>
        <dbReference type="ARBA" id="ARBA00022692"/>
    </source>
</evidence>
<comment type="subcellular location">
    <subcellularLocation>
        <location evidence="1">Membrane</location>
        <topology evidence="1">Multi-pass membrane protein</topology>
    </subcellularLocation>
</comment>